<dbReference type="EMBL" id="KV010629">
    <property type="protein sequence ID" value="KZV27498.1"/>
    <property type="molecule type" value="Genomic_DNA"/>
</dbReference>
<dbReference type="AlphaFoldDB" id="A0A2Z7B234"/>
<evidence type="ECO:0000256" key="1">
    <source>
        <dbReference type="SAM" id="MobiDB-lite"/>
    </source>
</evidence>
<keyword evidence="2" id="KW-0547">Nucleotide-binding</keyword>
<keyword evidence="2" id="KW-0378">Hydrolase</keyword>
<keyword evidence="2" id="KW-0067">ATP-binding</keyword>
<sequence>MVSVKYDSFISNIPIESMTIESIGYPRTSANGESSTAKHRLLYASRPHPIPSPGDLNGIGKRVNVRHISCSLNDVSSRRLSGLPRWHLCLAPTGVSRTRLFSVDCGSLRQSGPRPDPRLLRQAALESLTRSARTNTPRKTGPEQFPTKLVGGGGGAWGGGGDGFAAADPDPAPVESQLLRRFALENRRKFHERNLLVEMFETNSDGVGDDEGKRGGEGIC</sequence>
<gene>
    <name evidence="2" type="ORF">F511_26847</name>
</gene>
<keyword evidence="3" id="KW-1185">Reference proteome</keyword>
<accession>A0A2Z7B234</accession>
<organism evidence="2 3">
    <name type="scientific">Dorcoceras hygrometricum</name>
    <dbReference type="NCBI Taxonomy" id="472368"/>
    <lineage>
        <taxon>Eukaryota</taxon>
        <taxon>Viridiplantae</taxon>
        <taxon>Streptophyta</taxon>
        <taxon>Embryophyta</taxon>
        <taxon>Tracheophyta</taxon>
        <taxon>Spermatophyta</taxon>
        <taxon>Magnoliopsida</taxon>
        <taxon>eudicotyledons</taxon>
        <taxon>Gunneridae</taxon>
        <taxon>Pentapetalae</taxon>
        <taxon>asterids</taxon>
        <taxon>lamiids</taxon>
        <taxon>Lamiales</taxon>
        <taxon>Gesneriaceae</taxon>
        <taxon>Didymocarpoideae</taxon>
        <taxon>Trichosporeae</taxon>
        <taxon>Loxocarpinae</taxon>
        <taxon>Dorcoceras</taxon>
    </lineage>
</organism>
<feature type="region of interest" description="Disordered" evidence="1">
    <location>
        <begin position="127"/>
        <end position="148"/>
    </location>
</feature>
<dbReference type="GO" id="GO:0004386">
    <property type="term" value="F:helicase activity"/>
    <property type="evidence" value="ECO:0007669"/>
    <property type="project" value="UniProtKB-KW"/>
</dbReference>
<evidence type="ECO:0000313" key="2">
    <source>
        <dbReference type="EMBL" id="KZV27498.1"/>
    </source>
</evidence>
<proteinExistence type="predicted"/>
<feature type="compositionally biased region" description="Polar residues" evidence="1">
    <location>
        <begin position="128"/>
        <end position="138"/>
    </location>
</feature>
<evidence type="ECO:0000313" key="3">
    <source>
        <dbReference type="Proteomes" id="UP000250235"/>
    </source>
</evidence>
<keyword evidence="2" id="KW-0347">Helicase</keyword>
<protein>
    <submittedName>
        <fullName evidence="2">ATP-dependent DNA helicase srs2-like</fullName>
    </submittedName>
</protein>
<name>A0A2Z7B234_9LAMI</name>
<reference evidence="2 3" key="1">
    <citation type="journal article" date="2015" name="Proc. Natl. Acad. Sci. U.S.A.">
        <title>The resurrection genome of Boea hygrometrica: A blueprint for survival of dehydration.</title>
        <authorList>
            <person name="Xiao L."/>
            <person name="Yang G."/>
            <person name="Zhang L."/>
            <person name="Yang X."/>
            <person name="Zhao S."/>
            <person name="Ji Z."/>
            <person name="Zhou Q."/>
            <person name="Hu M."/>
            <person name="Wang Y."/>
            <person name="Chen M."/>
            <person name="Xu Y."/>
            <person name="Jin H."/>
            <person name="Xiao X."/>
            <person name="Hu G."/>
            <person name="Bao F."/>
            <person name="Hu Y."/>
            <person name="Wan P."/>
            <person name="Li L."/>
            <person name="Deng X."/>
            <person name="Kuang T."/>
            <person name="Xiang C."/>
            <person name="Zhu J.K."/>
            <person name="Oliver M.J."/>
            <person name="He Y."/>
        </authorList>
    </citation>
    <scope>NUCLEOTIDE SEQUENCE [LARGE SCALE GENOMIC DNA]</scope>
    <source>
        <strain evidence="3">cv. XS01</strain>
    </source>
</reference>
<dbReference type="Proteomes" id="UP000250235">
    <property type="component" value="Unassembled WGS sequence"/>
</dbReference>